<reference evidence="2" key="1">
    <citation type="submission" date="2021-02" db="EMBL/GenBank/DDBJ databases">
        <authorList>
            <person name="Nowell W R."/>
        </authorList>
    </citation>
    <scope>NUCLEOTIDE SEQUENCE</scope>
</reference>
<accession>A0A820BM85</accession>
<keyword evidence="1" id="KW-0812">Transmembrane</keyword>
<organism evidence="2 3">
    <name type="scientific">Adineta steineri</name>
    <dbReference type="NCBI Taxonomy" id="433720"/>
    <lineage>
        <taxon>Eukaryota</taxon>
        <taxon>Metazoa</taxon>
        <taxon>Spiralia</taxon>
        <taxon>Gnathifera</taxon>
        <taxon>Rotifera</taxon>
        <taxon>Eurotatoria</taxon>
        <taxon>Bdelloidea</taxon>
        <taxon>Adinetida</taxon>
        <taxon>Adinetidae</taxon>
        <taxon>Adineta</taxon>
    </lineage>
</organism>
<name>A0A820BM85_9BILA</name>
<protein>
    <submittedName>
        <fullName evidence="2">Uncharacterized protein</fullName>
    </submittedName>
</protein>
<feature type="transmembrane region" description="Helical" evidence="1">
    <location>
        <begin position="12"/>
        <end position="32"/>
    </location>
</feature>
<feature type="transmembrane region" description="Helical" evidence="1">
    <location>
        <begin position="44"/>
        <end position="66"/>
    </location>
</feature>
<dbReference type="Proteomes" id="UP000663844">
    <property type="component" value="Unassembled WGS sequence"/>
</dbReference>
<gene>
    <name evidence="2" type="ORF">OXD698_LOCUS41240</name>
</gene>
<keyword evidence="1" id="KW-0472">Membrane</keyword>
<evidence type="ECO:0000313" key="3">
    <source>
        <dbReference type="Proteomes" id="UP000663844"/>
    </source>
</evidence>
<comment type="caution">
    <text evidence="2">The sequence shown here is derived from an EMBL/GenBank/DDBJ whole genome shotgun (WGS) entry which is preliminary data.</text>
</comment>
<dbReference type="EMBL" id="CAJOAZ010009714">
    <property type="protein sequence ID" value="CAF4208571.1"/>
    <property type="molecule type" value="Genomic_DNA"/>
</dbReference>
<dbReference type="AlphaFoldDB" id="A0A820BM85"/>
<sequence>MQLRKQLRRYNHLLIAPFVLVVLALPRLIISFASGCMKSGQDSWLFLTGYFISFIPSTITFVVFVLPSKIYRQEFIKSIKKYQLNIKRRIHPIF</sequence>
<evidence type="ECO:0000256" key="1">
    <source>
        <dbReference type="SAM" id="Phobius"/>
    </source>
</evidence>
<proteinExistence type="predicted"/>
<keyword evidence="1" id="KW-1133">Transmembrane helix</keyword>
<evidence type="ECO:0000313" key="2">
    <source>
        <dbReference type="EMBL" id="CAF4208571.1"/>
    </source>
</evidence>